<dbReference type="PROSITE" id="PS50181">
    <property type="entry name" value="FBOX"/>
    <property type="match status" value="1"/>
</dbReference>
<reference evidence="3 4" key="1">
    <citation type="journal article" date="2018" name="Nat. Genet.">
        <title>The Rosa genome provides new insights in the design of modern roses.</title>
        <authorList>
            <person name="Bendahmane M."/>
        </authorList>
    </citation>
    <scope>NUCLEOTIDE SEQUENCE [LARGE SCALE GENOMIC DNA]</scope>
    <source>
        <strain evidence="4">cv. Old Blush</strain>
    </source>
</reference>
<protein>
    <submittedName>
        <fullName evidence="3">Putative F-box domain, leucine-rich repeat domain, L domain-containing protein</fullName>
    </submittedName>
</protein>
<dbReference type="PANTHER" id="PTHR34223">
    <property type="entry name" value="OS11G0201299 PROTEIN"/>
    <property type="match status" value="1"/>
</dbReference>
<evidence type="ECO:0000313" key="3">
    <source>
        <dbReference type="EMBL" id="PRQ43979.1"/>
    </source>
</evidence>
<feature type="transmembrane region" description="Helical" evidence="1">
    <location>
        <begin position="243"/>
        <end position="262"/>
    </location>
</feature>
<dbReference type="Gene3D" id="1.20.1280.50">
    <property type="match status" value="1"/>
</dbReference>
<dbReference type="AlphaFoldDB" id="A0A2P6RC18"/>
<gene>
    <name evidence="3" type="ORF">RchiOBHm_Chr3g0474151</name>
</gene>
<keyword evidence="1" id="KW-0812">Transmembrane</keyword>
<dbReference type="PANTHER" id="PTHR34223:SF51">
    <property type="entry name" value="OS06G0556300 PROTEIN"/>
    <property type="match status" value="1"/>
</dbReference>
<dbReference type="Gramene" id="PRQ43979">
    <property type="protein sequence ID" value="PRQ43979"/>
    <property type="gene ID" value="RchiOBHm_Chr3g0474151"/>
</dbReference>
<feature type="domain" description="F-box" evidence="2">
    <location>
        <begin position="29"/>
        <end position="77"/>
    </location>
</feature>
<evidence type="ECO:0000259" key="2">
    <source>
        <dbReference type="PROSITE" id="PS50181"/>
    </source>
</evidence>
<dbReference type="EMBL" id="PDCK01000041">
    <property type="protein sequence ID" value="PRQ43979.1"/>
    <property type="molecule type" value="Genomic_DNA"/>
</dbReference>
<organism evidence="3 4">
    <name type="scientific">Rosa chinensis</name>
    <name type="common">China rose</name>
    <dbReference type="NCBI Taxonomy" id="74649"/>
    <lineage>
        <taxon>Eukaryota</taxon>
        <taxon>Viridiplantae</taxon>
        <taxon>Streptophyta</taxon>
        <taxon>Embryophyta</taxon>
        <taxon>Tracheophyta</taxon>
        <taxon>Spermatophyta</taxon>
        <taxon>Magnoliopsida</taxon>
        <taxon>eudicotyledons</taxon>
        <taxon>Gunneridae</taxon>
        <taxon>Pentapetalae</taxon>
        <taxon>rosids</taxon>
        <taxon>fabids</taxon>
        <taxon>Rosales</taxon>
        <taxon>Rosaceae</taxon>
        <taxon>Rosoideae</taxon>
        <taxon>Rosoideae incertae sedis</taxon>
        <taxon>Rosa</taxon>
    </lineage>
</organism>
<dbReference type="SMART" id="SM00256">
    <property type="entry name" value="FBOX"/>
    <property type="match status" value="1"/>
</dbReference>
<dbReference type="Pfam" id="PF00646">
    <property type="entry name" value="F-box"/>
    <property type="match status" value="1"/>
</dbReference>
<evidence type="ECO:0000313" key="4">
    <source>
        <dbReference type="Proteomes" id="UP000238479"/>
    </source>
</evidence>
<dbReference type="CDD" id="cd09917">
    <property type="entry name" value="F-box_SF"/>
    <property type="match status" value="1"/>
</dbReference>
<evidence type="ECO:0000256" key="1">
    <source>
        <dbReference type="SAM" id="Phobius"/>
    </source>
</evidence>
<dbReference type="InterPro" id="IPR036047">
    <property type="entry name" value="F-box-like_dom_sf"/>
</dbReference>
<proteinExistence type="predicted"/>
<accession>A0A2P6RC18</accession>
<sequence>MEDRGKSKLLNTTVSCQGHAVRAATEGLIDRLSNLPDHVAHHILSFLEITDLTRFGCVSKGCRELYLSTPSLNFDGFSSEHLQGYDQRLRLWSYLDRYFFHRGVNKLERFHFHWELHYADQQTISREDENFRLDKWIYNAIRCNVEVLDIKIKSRYLEAPPLPFCVLLSRSLKSLSVHMYGNISKAPSPASFSNLECLKLRGVILVDEGFSNGSLVHAHALRNYVLHGSVVMGQSMSLLKAHLWNHCALSGFVVFIIFTLPVRSLEK</sequence>
<dbReference type="SUPFAM" id="SSF81383">
    <property type="entry name" value="F-box domain"/>
    <property type="match status" value="1"/>
</dbReference>
<name>A0A2P6RC18_ROSCH</name>
<keyword evidence="1" id="KW-0472">Membrane</keyword>
<dbReference type="Proteomes" id="UP000238479">
    <property type="component" value="Chromosome 3"/>
</dbReference>
<keyword evidence="1" id="KW-1133">Transmembrane helix</keyword>
<keyword evidence="4" id="KW-1185">Reference proteome</keyword>
<comment type="caution">
    <text evidence="3">The sequence shown here is derived from an EMBL/GenBank/DDBJ whole genome shotgun (WGS) entry which is preliminary data.</text>
</comment>
<dbReference type="InterPro" id="IPR001810">
    <property type="entry name" value="F-box_dom"/>
</dbReference>
<dbReference type="InterPro" id="IPR053197">
    <property type="entry name" value="F-box_SCFL_complex_component"/>
</dbReference>